<evidence type="ECO:0000313" key="3">
    <source>
        <dbReference type="EMBL" id="SLM84465.1"/>
    </source>
</evidence>
<dbReference type="OrthoDB" id="384721at2"/>
<feature type="transmembrane region" description="Helical" evidence="1">
    <location>
        <begin position="168"/>
        <end position="190"/>
    </location>
</feature>
<organism evidence="3 4">
    <name type="scientific">Vagococcus fluvialis bH819</name>
    <dbReference type="NCBI Taxonomy" id="1255619"/>
    <lineage>
        <taxon>Bacteria</taxon>
        <taxon>Bacillati</taxon>
        <taxon>Bacillota</taxon>
        <taxon>Bacilli</taxon>
        <taxon>Lactobacillales</taxon>
        <taxon>Enterococcaceae</taxon>
        <taxon>Vagococcus</taxon>
    </lineage>
</organism>
<dbReference type="SUPFAM" id="SSF51695">
    <property type="entry name" value="PLC-like phosphodiesterases"/>
    <property type="match status" value="1"/>
</dbReference>
<feature type="transmembrane region" description="Helical" evidence="1">
    <location>
        <begin position="122"/>
        <end position="143"/>
    </location>
</feature>
<dbReference type="Pfam" id="PF03009">
    <property type="entry name" value="GDPD"/>
    <property type="match status" value="1"/>
</dbReference>
<dbReference type="InterPro" id="IPR030395">
    <property type="entry name" value="GP_PDE_dom"/>
</dbReference>
<proteinExistence type="predicted"/>
<keyword evidence="4" id="KW-1185">Reference proteome</keyword>
<dbReference type="PANTHER" id="PTHR46211:SF8">
    <property type="entry name" value="PHOSPHODIESTERASE"/>
    <property type="match status" value="1"/>
</dbReference>
<gene>
    <name evidence="3" type="ORF">FM121_00130</name>
</gene>
<dbReference type="InterPro" id="IPR017946">
    <property type="entry name" value="PLC-like_Pdiesterase_TIM-brl"/>
</dbReference>
<feature type="transmembrane region" description="Helical" evidence="1">
    <location>
        <begin position="261"/>
        <end position="286"/>
    </location>
</feature>
<dbReference type="AlphaFoldDB" id="A0A1X6WJP6"/>
<dbReference type="EMBL" id="FWFD01000002">
    <property type="protein sequence ID" value="SLM84465.1"/>
    <property type="molecule type" value="Genomic_DNA"/>
</dbReference>
<evidence type="ECO:0000313" key="4">
    <source>
        <dbReference type="Proteomes" id="UP000195918"/>
    </source>
</evidence>
<keyword evidence="3" id="KW-0378">Hydrolase</keyword>
<dbReference type="CDD" id="cd08579">
    <property type="entry name" value="GDPD_memb_like"/>
    <property type="match status" value="1"/>
</dbReference>
<keyword evidence="1" id="KW-1133">Transmembrane helix</keyword>
<protein>
    <submittedName>
        <fullName evidence="3">Glycerophosphoryl diester phosphodiesterase</fullName>
        <ecNumber evidence="3">3.1.4.46</ecNumber>
    </submittedName>
</protein>
<accession>A0A1X6WJP6</accession>
<keyword evidence="1" id="KW-0812">Transmembrane</keyword>
<dbReference type="GO" id="GO:0008889">
    <property type="term" value="F:glycerophosphodiester phosphodiesterase activity"/>
    <property type="evidence" value="ECO:0007669"/>
    <property type="project" value="UniProtKB-EC"/>
</dbReference>
<name>A0A1X6WJP6_9ENTE</name>
<evidence type="ECO:0000256" key="1">
    <source>
        <dbReference type="SAM" id="Phobius"/>
    </source>
</evidence>
<sequence length="601" mass="69502">MKYIRENFVKTWGFIGEAKSYFRDVLLMHGFLMFFLNPFLVSMTRFILRQGNVAYLSYDNIGMILKEHPFVFLGLIGMMLILVVAVFFEFTFLLLSIYFIQIRQPISLKQLIKGTFLQLKKIRVGTLLFFLFYFFLILPISGIKFNSELLTKFKIPVFLLDFIFENRIIFVALFILAYIFLIYLAIRYIFALPEMILKDRKFKDSVKFSWNKTKGNFIKILSQFLVVMGTFVGITGVSYAVIIFIQHLVEEYLPQYALGTAIVLMTTLQIVWLLNLVLSTVGIFFVTIDYMNQGNFLPSRPSWFEEEEKRETTKWVKRLKYAGTAVLIIGVVIVVGTFNEDFLSNPSTTRPITVSHRGVDNANGVQNSITALKKTSQDTHPDYIEMDIQETKDQQFVVYHDFNLKSLTDVKKKPYELNLKELTEITVHENGMEEKIASFDDYLAEANRQNQKLMIEIKPTKNDSPEMIDNFLAKYKANILENGHIIQSLSFDIVEEIKKKEPKIVVGYIMPFSVAGPPEGEMDFFTLEYTTLNSNFINTANAEGKDVYAWTPNDEETMTRMMFYGIDGIITDQMDMLNSTLVDESKITYSDKLLYFVIGMG</sequence>
<dbReference type="PROSITE" id="PS51704">
    <property type="entry name" value="GP_PDE"/>
    <property type="match status" value="1"/>
</dbReference>
<keyword evidence="1" id="KW-0472">Membrane</keyword>
<dbReference type="Proteomes" id="UP000195918">
    <property type="component" value="Unassembled WGS sequence"/>
</dbReference>
<dbReference type="EC" id="3.1.4.46" evidence="3"/>
<evidence type="ECO:0000259" key="2">
    <source>
        <dbReference type="PROSITE" id="PS51704"/>
    </source>
</evidence>
<reference evidence="4" key="1">
    <citation type="submission" date="2017-02" db="EMBL/GenBank/DDBJ databases">
        <authorList>
            <person name="Dridi B."/>
        </authorList>
    </citation>
    <scope>NUCLEOTIDE SEQUENCE [LARGE SCALE GENOMIC DNA]</scope>
    <source>
        <strain evidence="4">bH819</strain>
    </source>
</reference>
<feature type="transmembrane region" description="Helical" evidence="1">
    <location>
        <begin position="224"/>
        <end position="249"/>
    </location>
</feature>
<dbReference type="Gene3D" id="3.20.20.190">
    <property type="entry name" value="Phosphatidylinositol (PI) phosphodiesterase"/>
    <property type="match status" value="1"/>
</dbReference>
<feature type="transmembrane region" description="Helical" evidence="1">
    <location>
        <begin position="68"/>
        <end position="101"/>
    </location>
</feature>
<dbReference type="PANTHER" id="PTHR46211">
    <property type="entry name" value="GLYCEROPHOSPHORYL DIESTER PHOSPHODIESTERASE"/>
    <property type="match status" value="1"/>
</dbReference>
<dbReference type="GO" id="GO:0006629">
    <property type="term" value="P:lipid metabolic process"/>
    <property type="evidence" value="ECO:0007669"/>
    <property type="project" value="InterPro"/>
</dbReference>
<dbReference type="InterPro" id="IPR018476">
    <property type="entry name" value="GlyceroP-diester-Pdiesterase_M"/>
</dbReference>
<feature type="transmembrane region" description="Helical" evidence="1">
    <location>
        <begin position="319"/>
        <end position="338"/>
    </location>
</feature>
<feature type="domain" description="GP-PDE" evidence="2">
    <location>
        <begin position="351"/>
        <end position="581"/>
    </location>
</feature>
<dbReference type="RefSeq" id="WP_086950131.1">
    <property type="nucleotide sequence ID" value="NZ_FWFD01000002.1"/>
</dbReference>
<feature type="transmembrane region" description="Helical" evidence="1">
    <location>
        <begin position="25"/>
        <end position="48"/>
    </location>
</feature>
<dbReference type="Pfam" id="PF10110">
    <property type="entry name" value="GPDPase_memb"/>
    <property type="match status" value="1"/>
</dbReference>